<keyword evidence="1" id="KW-0732">Signal</keyword>
<dbReference type="AlphaFoldDB" id="A0A4Y8RHL7"/>
<organism evidence="2 3">
    <name type="scientific">Jiella endophytica</name>
    <dbReference type="NCBI Taxonomy" id="2558362"/>
    <lineage>
        <taxon>Bacteria</taxon>
        <taxon>Pseudomonadati</taxon>
        <taxon>Pseudomonadota</taxon>
        <taxon>Alphaproteobacteria</taxon>
        <taxon>Hyphomicrobiales</taxon>
        <taxon>Aurantimonadaceae</taxon>
        <taxon>Jiella</taxon>
    </lineage>
</organism>
<feature type="chain" id="PRO_5021300410" evidence="1">
    <location>
        <begin position="21"/>
        <end position="114"/>
    </location>
</feature>
<reference evidence="2 3" key="1">
    <citation type="submission" date="2019-03" db="EMBL/GenBank/DDBJ databases">
        <title>Jiella endophytica sp. nov., a novel endophytic bacterium isolated from root of Ficus microcarpa Linn. f.</title>
        <authorList>
            <person name="Tuo L."/>
        </authorList>
    </citation>
    <scope>NUCLEOTIDE SEQUENCE [LARGE SCALE GENOMIC DNA]</scope>
    <source>
        <strain evidence="2 3">CBS5Q-3</strain>
    </source>
</reference>
<feature type="signal peptide" evidence="1">
    <location>
        <begin position="1"/>
        <end position="20"/>
    </location>
</feature>
<dbReference type="Proteomes" id="UP000298179">
    <property type="component" value="Unassembled WGS sequence"/>
</dbReference>
<dbReference type="RefSeq" id="WP_134762513.1">
    <property type="nucleotide sequence ID" value="NZ_SOZD01000004.1"/>
</dbReference>
<protein>
    <submittedName>
        <fullName evidence="2">Uncharacterized protein</fullName>
    </submittedName>
</protein>
<evidence type="ECO:0000313" key="3">
    <source>
        <dbReference type="Proteomes" id="UP000298179"/>
    </source>
</evidence>
<keyword evidence="3" id="KW-1185">Reference proteome</keyword>
<evidence type="ECO:0000256" key="1">
    <source>
        <dbReference type="SAM" id="SignalP"/>
    </source>
</evidence>
<gene>
    <name evidence="2" type="ORF">E3C22_13110</name>
</gene>
<evidence type="ECO:0000313" key="2">
    <source>
        <dbReference type="EMBL" id="TFF21630.1"/>
    </source>
</evidence>
<comment type="caution">
    <text evidence="2">The sequence shown here is derived from an EMBL/GenBank/DDBJ whole genome shotgun (WGS) entry which is preliminary data.</text>
</comment>
<dbReference type="OrthoDB" id="7916805at2"/>
<accession>A0A4Y8RHL7</accession>
<sequence length="114" mass="11744">MTKFLTTAAILAAITTGASAADLKAETGQSINLGSVSGAAYYTVEENGLRLVATVADGETGAPIRFVSTLEDGQALTIAVPAGEGKNPEELTFRRDGDRLTVDNGDDLRAALTD</sequence>
<proteinExistence type="predicted"/>
<dbReference type="EMBL" id="SOZD01000004">
    <property type="protein sequence ID" value="TFF21630.1"/>
    <property type="molecule type" value="Genomic_DNA"/>
</dbReference>
<name>A0A4Y8RHL7_9HYPH</name>